<dbReference type="AlphaFoldDB" id="A0A0B4FDD1"/>
<feature type="region of interest" description="Disordered" evidence="1">
    <location>
        <begin position="216"/>
        <end position="300"/>
    </location>
</feature>
<proteinExistence type="predicted"/>
<feature type="compositionally biased region" description="Low complexity" evidence="1">
    <location>
        <begin position="91"/>
        <end position="102"/>
    </location>
</feature>
<dbReference type="InterPro" id="IPR001005">
    <property type="entry name" value="SANT/Myb"/>
</dbReference>
<feature type="compositionally biased region" description="Polar residues" evidence="1">
    <location>
        <begin position="137"/>
        <end position="148"/>
    </location>
</feature>
<dbReference type="Proteomes" id="UP000031186">
    <property type="component" value="Unassembled WGS sequence"/>
</dbReference>
<evidence type="ECO:0000259" key="2">
    <source>
        <dbReference type="PROSITE" id="PS50090"/>
    </source>
</evidence>
<feature type="region of interest" description="Disordered" evidence="1">
    <location>
        <begin position="83"/>
        <end position="192"/>
    </location>
</feature>
<dbReference type="VEuPathDB" id="FungiDB:MAN_07062"/>
<comment type="caution">
    <text evidence="3">The sequence shown here is derived from an EMBL/GenBank/DDBJ whole genome shotgun (WGS) entry which is preliminary data.</text>
</comment>
<protein>
    <submittedName>
        <fullName evidence="3">MYB-like protein</fullName>
    </submittedName>
</protein>
<evidence type="ECO:0000313" key="3">
    <source>
        <dbReference type="EMBL" id="KID63891.1"/>
    </source>
</evidence>
<feature type="region of interest" description="Disordered" evidence="1">
    <location>
        <begin position="1"/>
        <end position="25"/>
    </location>
</feature>
<name>A0A0B4FDD1_METAF</name>
<accession>A0A0B4FDD1</accession>
<gene>
    <name evidence="3" type="ORF">MAN_07062</name>
</gene>
<feature type="region of interest" description="Disordered" evidence="1">
    <location>
        <begin position="37"/>
        <end position="66"/>
    </location>
</feature>
<evidence type="ECO:0000313" key="4">
    <source>
        <dbReference type="Proteomes" id="UP000031186"/>
    </source>
</evidence>
<dbReference type="EMBL" id="AZNF01000009">
    <property type="protein sequence ID" value="KID63891.1"/>
    <property type="molecule type" value="Genomic_DNA"/>
</dbReference>
<feature type="compositionally biased region" description="Low complexity" evidence="1">
    <location>
        <begin position="39"/>
        <end position="57"/>
    </location>
</feature>
<keyword evidence="4" id="KW-1185">Reference proteome</keyword>
<feature type="compositionally biased region" description="Polar residues" evidence="1">
    <location>
        <begin position="160"/>
        <end position="188"/>
    </location>
</feature>
<evidence type="ECO:0000256" key="1">
    <source>
        <dbReference type="SAM" id="MobiDB-lite"/>
    </source>
</evidence>
<dbReference type="HOGENOM" id="CLU_621254_0_0_1"/>
<reference evidence="3 4" key="1">
    <citation type="journal article" date="2014" name="Proc. Natl. Acad. Sci. U.S.A.">
        <title>Trajectory and genomic determinants of fungal-pathogen speciation and host adaptation.</title>
        <authorList>
            <person name="Hu X."/>
            <person name="Xiao G."/>
            <person name="Zheng P."/>
            <person name="Shang Y."/>
            <person name="Su Y."/>
            <person name="Zhang X."/>
            <person name="Liu X."/>
            <person name="Zhan S."/>
            <person name="St Leger R.J."/>
            <person name="Wang C."/>
        </authorList>
    </citation>
    <scope>NUCLEOTIDE SEQUENCE [LARGE SCALE GENOMIC DNA]</scope>
    <source>
        <strain evidence="3 4">ARSEF 549</strain>
    </source>
</reference>
<feature type="domain" description="Myb-like" evidence="2">
    <location>
        <begin position="179"/>
        <end position="229"/>
    </location>
</feature>
<feature type="compositionally biased region" description="Basic and acidic residues" evidence="1">
    <location>
        <begin position="115"/>
        <end position="128"/>
    </location>
</feature>
<feature type="compositionally biased region" description="Basic and acidic residues" evidence="1">
    <location>
        <begin position="217"/>
        <end position="229"/>
    </location>
</feature>
<sequence length="442" mass="47950">MGEDSDVSHHTATGDGELLEVDTSCSAKSVDEDVAVSCTDESTGTSNGSTSGDDSASACEKDRQTTTCKKNCLKKGKQCLKAAPEVASTNSSDVSASIAASSQTSNSNDTKPSCKKNEAKDKKSEISSKSDASSESNVTTVETGSGPETSHETGSAVDTVDSSSRTQEAASKANSNADTEGNDQSEWTVSEDLRLRGMKESTDNLSWADIGKALNRGKAEVKARWKAIKDQQPQEYATDTDADTKGDLGAGQSPDAKTEEGKAVTPAKEARSQPPMKQTMNQRRLEHQKDHRNRRVAQENKGLKLGTCEAQCNEDNLSGSETLSESLCTTDERRRQRRYLYTHVYKTLYPAEADVGQNEHLTKRDRAVLATIACMHTTNKLLEMKANFMNATGADVPIAVLRDWYEGEWAAKEDRPNAVQHEDSVERVEKWIDSVSMGAEDL</sequence>
<feature type="non-terminal residue" evidence="3">
    <location>
        <position position="1"/>
    </location>
</feature>
<dbReference type="PROSITE" id="PS50090">
    <property type="entry name" value="MYB_LIKE"/>
    <property type="match status" value="1"/>
</dbReference>
<organism evidence="3 4">
    <name type="scientific">Metarhizium anisopliae (strain ARSEF 549)</name>
    <dbReference type="NCBI Taxonomy" id="3151832"/>
    <lineage>
        <taxon>Eukaryota</taxon>
        <taxon>Fungi</taxon>
        <taxon>Dikarya</taxon>
        <taxon>Ascomycota</taxon>
        <taxon>Pezizomycotina</taxon>
        <taxon>Sordariomycetes</taxon>
        <taxon>Hypocreomycetidae</taxon>
        <taxon>Hypocreales</taxon>
        <taxon>Clavicipitaceae</taxon>
        <taxon>Metarhizium</taxon>
    </lineage>
</organism>
<dbReference type="OrthoDB" id="5154006at2759"/>